<feature type="region of interest" description="Disordered" evidence="3">
    <location>
        <begin position="276"/>
        <end position="307"/>
    </location>
</feature>
<reference evidence="5" key="1">
    <citation type="submission" date="2021-08" db="EMBL/GenBank/DDBJ databases">
        <authorList>
            <person name="Misof B."/>
            <person name="Oliver O."/>
            <person name="Podsiadlowski L."/>
            <person name="Donath A."/>
            <person name="Peters R."/>
            <person name="Mayer C."/>
            <person name="Rust J."/>
            <person name="Gunkel S."/>
            <person name="Lesny P."/>
            <person name="Martin S."/>
            <person name="Oeyen J.P."/>
            <person name="Petersen M."/>
            <person name="Panagiotis P."/>
            <person name="Wilbrandt J."/>
            <person name="Tanja T."/>
        </authorList>
    </citation>
    <scope>NUCLEOTIDE SEQUENCE</scope>
    <source>
        <strain evidence="5">GBR_01_08_01A</strain>
        <tissue evidence="5">Thorax + abdomen</tissue>
    </source>
</reference>
<feature type="DNA-binding region" description="Fork-head" evidence="2">
    <location>
        <begin position="6"/>
        <end position="40"/>
    </location>
</feature>
<feature type="compositionally biased region" description="Polar residues" evidence="3">
    <location>
        <begin position="117"/>
        <end position="127"/>
    </location>
</feature>
<evidence type="ECO:0000259" key="4">
    <source>
        <dbReference type="PROSITE" id="PS50039"/>
    </source>
</evidence>
<dbReference type="GO" id="GO:0005634">
    <property type="term" value="C:nucleus"/>
    <property type="evidence" value="ECO:0007669"/>
    <property type="project" value="UniProtKB-SubCell"/>
</dbReference>
<dbReference type="GO" id="GO:0000978">
    <property type="term" value="F:RNA polymerase II cis-regulatory region sequence-specific DNA binding"/>
    <property type="evidence" value="ECO:0007669"/>
    <property type="project" value="TreeGrafter"/>
</dbReference>
<gene>
    <name evidence="5" type="ORF">KPH14_009807</name>
</gene>
<evidence type="ECO:0000256" key="3">
    <source>
        <dbReference type="SAM" id="MobiDB-lite"/>
    </source>
</evidence>
<comment type="caution">
    <text evidence="5">The sequence shown here is derived from an EMBL/GenBank/DDBJ whole genome shotgun (WGS) entry which is preliminary data.</text>
</comment>
<dbReference type="GO" id="GO:0000981">
    <property type="term" value="F:DNA-binding transcription factor activity, RNA polymerase II-specific"/>
    <property type="evidence" value="ECO:0007669"/>
    <property type="project" value="TreeGrafter"/>
</dbReference>
<keyword evidence="6" id="KW-1185">Reference proteome</keyword>
<name>A0AAD9RWD3_9HYME</name>
<reference evidence="5" key="2">
    <citation type="journal article" date="2023" name="Commun. Biol.">
        <title>Intrasexual cuticular hydrocarbon dimorphism in a wasp sheds light on hydrocarbon biosynthesis genes in Hymenoptera.</title>
        <authorList>
            <person name="Moris V.C."/>
            <person name="Podsiadlowski L."/>
            <person name="Martin S."/>
            <person name="Oeyen J.P."/>
            <person name="Donath A."/>
            <person name="Petersen M."/>
            <person name="Wilbrandt J."/>
            <person name="Misof B."/>
            <person name="Liedtke D."/>
            <person name="Thamm M."/>
            <person name="Scheiner R."/>
            <person name="Schmitt T."/>
            <person name="Niehuis O."/>
        </authorList>
    </citation>
    <scope>NUCLEOTIDE SEQUENCE</scope>
    <source>
        <strain evidence="5">GBR_01_08_01A</strain>
    </source>
</reference>
<protein>
    <recommendedName>
        <fullName evidence="4">Fork-head domain-containing protein</fullName>
    </recommendedName>
</protein>
<proteinExistence type="predicted"/>
<dbReference type="AlphaFoldDB" id="A0AAD9RWD3"/>
<feature type="region of interest" description="Disordered" evidence="3">
    <location>
        <begin position="117"/>
        <end position="136"/>
    </location>
</feature>
<comment type="subcellular location">
    <subcellularLocation>
        <location evidence="2">Nucleus</location>
    </subcellularLocation>
</comment>
<dbReference type="PANTHER" id="PTHR11829">
    <property type="entry name" value="FORKHEAD BOX PROTEIN"/>
    <property type="match status" value="1"/>
</dbReference>
<keyword evidence="2" id="KW-0539">Nucleus</keyword>
<evidence type="ECO:0000256" key="1">
    <source>
        <dbReference type="ARBA" id="ARBA00023125"/>
    </source>
</evidence>
<dbReference type="GO" id="GO:0009653">
    <property type="term" value="P:anatomical structure morphogenesis"/>
    <property type="evidence" value="ECO:0007669"/>
    <property type="project" value="TreeGrafter"/>
</dbReference>
<feature type="compositionally biased region" description="Low complexity" evidence="3">
    <location>
        <begin position="276"/>
        <end position="299"/>
    </location>
</feature>
<feature type="domain" description="Fork-head" evidence="4">
    <location>
        <begin position="6"/>
        <end position="40"/>
    </location>
</feature>
<sequence>MFSTFQVPRGPHRPGKGAYWALHPGALSMFENGSLLRRRKRFKLHKPDKELLKSELQALASAMPPPCSDQSTVNNVNTSPTGNTTGSGLNVASLHRLRDDLLRWEMEERRMMITSSTSGTTNTVFPNGSSPSPSGFEANNETVAGYYLLSPEVRQRLTGTEGNNEILRTYEAALLQSGSWNFSTFPVSPYVSQLSYLQQSSGQIPPSNAESPTDARRLCPRSSLSGVVSAIDGSERFLSENNSPYELGYRDKISEEESVLSSSSIGISAIYGGNTTTTTTTTTAPPSPTSSISPSSPISKSYRANNRSSPLLSITTEPITNLTTDRVTSQTSSPNNRDPVVNLTSTITNTTLSSSLGVGKKTKKPFTIENIIAPDEDDLAEPKIVSTVPADSTMKKSLLLAPRPLYAAAYPLPVATSALRRHSYGTTT</sequence>
<evidence type="ECO:0000313" key="6">
    <source>
        <dbReference type="Proteomes" id="UP001258017"/>
    </source>
</evidence>
<keyword evidence="1 2" id="KW-0238">DNA-binding</keyword>
<accession>A0AAD9RWD3</accession>
<dbReference type="GO" id="GO:0030154">
    <property type="term" value="P:cell differentiation"/>
    <property type="evidence" value="ECO:0007669"/>
    <property type="project" value="TreeGrafter"/>
</dbReference>
<dbReference type="InterPro" id="IPR001766">
    <property type="entry name" value="Fork_head_dom"/>
</dbReference>
<organism evidence="5 6">
    <name type="scientific">Odynerus spinipes</name>
    <dbReference type="NCBI Taxonomy" id="1348599"/>
    <lineage>
        <taxon>Eukaryota</taxon>
        <taxon>Metazoa</taxon>
        <taxon>Ecdysozoa</taxon>
        <taxon>Arthropoda</taxon>
        <taxon>Hexapoda</taxon>
        <taxon>Insecta</taxon>
        <taxon>Pterygota</taxon>
        <taxon>Neoptera</taxon>
        <taxon>Endopterygota</taxon>
        <taxon>Hymenoptera</taxon>
        <taxon>Apocrita</taxon>
        <taxon>Aculeata</taxon>
        <taxon>Vespoidea</taxon>
        <taxon>Vespidae</taxon>
        <taxon>Eumeninae</taxon>
        <taxon>Odynerus</taxon>
    </lineage>
</organism>
<evidence type="ECO:0000313" key="5">
    <source>
        <dbReference type="EMBL" id="KAK2586870.1"/>
    </source>
</evidence>
<dbReference type="PANTHER" id="PTHR11829:SF377">
    <property type="entry name" value="FORK HEAD DOMAIN-CONTAINING PROTEIN FD4-RELATED"/>
    <property type="match status" value="1"/>
</dbReference>
<dbReference type="InterPro" id="IPR050211">
    <property type="entry name" value="FOX_domain-containing"/>
</dbReference>
<dbReference type="PROSITE" id="PS50039">
    <property type="entry name" value="FORK_HEAD_3"/>
    <property type="match status" value="1"/>
</dbReference>
<dbReference type="Proteomes" id="UP001258017">
    <property type="component" value="Unassembled WGS sequence"/>
</dbReference>
<dbReference type="EMBL" id="JAIFRP010000010">
    <property type="protein sequence ID" value="KAK2586870.1"/>
    <property type="molecule type" value="Genomic_DNA"/>
</dbReference>
<evidence type="ECO:0000256" key="2">
    <source>
        <dbReference type="PROSITE-ProRule" id="PRU00089"/>
    </source>
</evidence>